<dbReference type="RefSeq" id="XP_024735365.1">
    <property type="nucleotide sequence ID" value="XM_024872786.1"/>
</dbReference>
<dbReference type="AlphaFoldDB" id="A0A2J6T615"/>
<dbReference type="GeneID" id="36580866"/>
<name>A0A2J6T615_9HELO</name>
<evidence type="ECO:0000313" key="1">
    <source>
        <dbReference type="EMBL" id="PMD58461.1"/>
    </source>
</evidence>
<sequence length="143" mass="15900">MRRLSIWRWKPTITKRTQGFEDRGQRAWEGELAFLSTFLFCNRVVSLPSSHSSLRKIEMNLFSGSNNTLSISSVISSNNYTPPEPTSLTMSAAFHHRHAGLVSSPPYPLFWISTKAPSPATTKLYNLSTLGGIISIWASVGRG</sequence>
<accession>A0A2J6T615</accession>
<dbReference type="Proteomes" id="UP000235371">
    <property type="component" value="Unassembled WGS sequence"/>
</dbReference>
<evidence type="ECO:0000313" key="2">
    <source>
        <dbReference type="Proteomes" id="UP000235371"/>
    </source>
</evidence>
<reference evidence="1 2" key="1">
    <citation type="submission" date="2016-04" db="EMBL/GenBank/DDBJ databases">
        <title>A degradative enzymes factory behind the ericoid mycorrhizal symbiosis.</title>
        <authorList>
            <consortium name="DOE Joint Genome Institute"/>
            <person name="Martino E."/>
            <person name="Morin E."/>
            <person name="Grelet G."/>
            <person name="Kuo A."/>
            <person name="Kohler A."/>
            <person name="Daghino S."/>
            <person name="Barry K."/>
            <person name="Choi C."/>
            <person name="Cichocki N."/>
            <person name="Clum A."/>
            <person name="Copeland A."/>
            <person name="Hainaut M."/>
            <person name="Haridas S."/>
            <person name="Labutti K."/>
            <person name="Lindquist E."/>
            <person name="Lipzen A."/>
            <person name="Khouja H.-R."/>
            <person name="Murat C."/>
            <person name="Ohm R."/>
            <person name="Olson A."/>
            <person name="Spatafora J."/>
            <person name="Veneault-Fourrey C."/>
            <person name="Henrissat B."/>
            <person name="Grigoriev I."/>
            <person name="Martin F."/>
            <person name="Perotto S."/>
        </authorList>
    </citation>
    <scope>NUCLEOTIDE SEQUENCE [LARGE SCALE GENOMIC DNA]</scope>
    <source>
        <strain evidence="1 2">E</strain>
    </source>
</reference>
<dbReference type="EMBL" id="KZ613822">
    <property type="protein sequence ID" value="PMD58461.1"/>
    <property type="molecule type" value="Genomic_DNA"/>
</dbReference>
<dbReference type="InParanoid" id="A0A2J6T615"/>
<keyword evidence="2" id="KW-1185">Reference proteome</keyword>
<protein>
    <submittedName>
        <fullName evidence="1">Uncharacterized protein</fullName>
    </submittedName>
</protein>
<proteinExistence type="predicted"/>
<organism evidence="1 2">
    <name type="scientific">Hyaloscypha bicolor E</name>
    <dbReference type="NCBI Taxonomy" id="1095630"/>
    <lineage>
        <taxon>Eukaryota</taxon>
        <taxon>Fungi</taxon>
        <taxon>Dikarya</taxon>
        <taxon>Ascomycota</taxon>
        <taxon>Pezizomycotina</taxon>
        <taxon>Leotiomycetes</taxon>
        <taxon>Helotiales</taxon>
        <taxon>Hyaloscyphaceae</taxon>
        <taxon>Hyaloscypha</taxon>
        <taxon>Hyaloscypha bicolor</taxon>
    </lineage>
</organism>
<gene>
    <name evidence="1" type="ORF">K444DRAFT_432782</name>
</gene>